<sequence>MPPTAPRLSSDPQRGAAADAIRDAEVALAQQNSSTAQLDLQVVSAILNAHQNTLDGSDALIALQRDVEAAVRTRTDLDTPAGARDFQRFLTGKLREIRAVVAGNSLDDTSKSALMAAWTSLYNVSTAGQRNPAGQQPVRSSAVASRGTGGDPQASDTGVDPYLDALLADDPGSLSDDLAAQAPLPAPPIAPALPSYPGFGGGAMPTGGALPMSIPGLGMPGGFPLGGLLPDSAKERSREELDDALPAPEELASSEQPSPDEQEGGGDDKAAEPSPAPEPQPAGPTTVTLPTGETVTAASPQLAAAIKAAAGGTPIADAFHQQGITIPPPGTAISDPLDPSRLAPGDIGMFADRHALALGNSKALLNGQIQHISTVKGPSFLGWEHPPAPVTADAPAKADPPAPTRPAVEVGTSP</sequence>
<keyword evidence="3" id="KW-1185">Reference proteome</keyword>
<evidence type="ECO:0008006" key="4">
    <source>
        <dbReference type="Google" id="ProtNLM"/>
    </source>
</evidence>
<feature type="region of interest" description="Disordered" evidence="1">
    <location>
        <begin position="225"/>
        <end position="291"/>
    </location>
</feature>
<organism evidence="2 3">
    <name type="scientific">Mycobacterium noviomagense</name>
    <dbReference type="NCBI Taxonomy" id="459858"/>
    <lineage>
        <taxon>Bacteria</taxon>
        <taxon>Bacillati</taxon>
        <taxon>Actinomycetota</taxon>
        <taxon>Actinomycetes</taxon>
        <taxon>Mycobacteriales</taxon>
        <taxon>Mycobacteriaceae</taxon>
        <taxon>Mycobacterium</taxon>
    </lineage>
</organism>
<gene>
    <name evidence="2" type="ORF">BST37_12810</name>
</gene>
<proteinExistence type="predicted"/>
<reference evidence="2 3" key="1">
    <citation type="submission" date="2017-02" db="EMBL/GenBank/DDBJ databases">
        <title>The new phylogeny of genus Mycobacterium.</title>
        <authorList>
            <person name="Tortoli E."/>
            <person name="Trovato A."/>
            <person name="Cirillo D.M."/>
        </authorList>
    </citation>
    <scope>NUCLEOTIDE SEQUENCE [LARGE SCALE GENOMIC DNA]</scope>
    <source>
        <strain evidence="2 3">DSM 45145</strain>
    </source>
</reference>
<protein>
    <recommendedName>
        <fullName evidence="4">Biofilm regulator BssS</fullName>
    </recommendedName>
</protein>
<feature type="region of interest" description="Disordered" evidence="1">
    <location>
        <begin position="380"/>
        <end position="414"/>
    </location>
</feature>
<feature type="compositionally biased region" description="Polar residues" evidence="1">
    <location>
        <begin position="128"/>
        <end position="143"/>
    </location>
</feature>
<dbReference type="InterPro" id="IPR019710">
    <property type="entry name" value="DUF4226"/>
</dbReference>
<feature type="region of interest" description="Disordered" evidence="1">
    <location>
        <begin position="128"/>
        <end position="186"/>
    </location>
</feature>
<dbReference type="Pfam" id="PF10774">
    <property type="entry name" value="DUF4226"/>
    <property type="match status" value="1"/>
</dbReference>
<dbReference type="EMBL" id="MVIC01000022">
    <property type="protein sequence ID" value="ORB13694.1"/>
    <property type="molecule type" value="Genomic_DNA"/>
</dbReference>
<feature type="region of interest" description="Disordered" evidence="1">
    <location>
        <begin position="320"/>
        <end position="340"/>
    </location>
</feature>
<evidence type="ECO:0000313" key="3">
    <source>
        <dbReference type="Proteomes" id="UP000192374"/>
    </source>
</evidence>
<dbReference type="Proteomes" id="UP000192374">
    <property type="component" value="Unassembled WGS sequence"/>
</dbReference>
<comment type="caution">
    <text evidence="2">The sequence shown here is derived from an EMBL/GenBank/DDBJ whole genome shotgun (WGS) entry which is preliminary data.</text>
</comment>
<evidence type="ECO:0000313" key="2">
    <source>
        <dbReference type="EMBL" id="ORB13694.1"/>
    </source>
</evidence>
<name>A0ABX3T4U1_9MYCO</name>
<evidence type="ECO:0000256" key="1">
    <source>
        <dbReference type="SAM" id="MobiDB-lite"/>
    </source>
</evidence>
<accession>A0ABX3T4U1</accession>